<reference evidence="1" key="2">
    <citation type="journal article" date="2007" name="Science">
        <title>Draft genome sequence of the sexually transmitted pathogen Trichomonas vaginalis.</title>
        <authorList>
            <person name="Carlton J.M."/>
            <person name="Hirt R.P."/>
            <person name="Silva J.C."/>
            <person name="Delcher A.L."/>
            <person name="Schatz M."/>
            <person name="Zhao Q."/>
            <person name="Wortman J.R."/>
            <person name="Bidwell S.L."/>
            <person name="Alsmark U.C.M."/>
            <person name="Besteiro S."/>
            <person name="Sicheritz-Ponten T."/>
            <person name="Noel C.J."/>
            <person name="Dacks J.B."/>
            <person name="Foster P.G."/>
            <person name="Simillion C."/>
            <person name="Van de Peer Y."/>
            <person name="Miranda-Saavedra D."/>
            <person name="Barton G.J."/>
            <person name="Westrop G.D."/>
            <person name="Mueller S."/>
            <person name="Dessi D."/>
            <person name="Fiori P.L."/>
            <person name="Ren Q."/>
            <person name="Paulsen I."/>
            <person name="Zhang H."/>
            <person name="Bastida-Corcuera F.D."/>
            <person name="Simoes-Barbosa A."/>
            <person name="Brown M.T."/>
            <person name="Hayes R.D."/>
            <person name="Mukherjee M."/>
            <person name="Okumura C.Y."/>
            <person name="Schneider R."/>
            <person name="Smith A.J."/>
            <person name="Vanacova S."/>
            <person name="Villalvazo M."/>
            <person name="Haas B.J."/>
            <person name="Pertea M."/>
            <person name="Feldblyum T.V."/>
            <person name="Utterback T.R."/>
            <person name="Shu C.L."/>
            <person name="Osoegawa K."/>
            <person name="de Jong P.J."/>
            <person name="Hrdy I."/>
            <person name="Horvathova L."/>
            <person name="Zubacova Z."/>
            <person name="Dolezal P."/>
            <person name="Malik S.B."/>
            <person name="Logsdon J.M. Jr."/>
            <person name="Henze K."/>
            <person name="Gupta A."/>
            <person name="Wang C.C."/>
            <person name="Dunne R.L."/>
            <person name="Upcroft J.A."/>
            <person name="Upcroft P."/>
            <person name="White O."/>
            <person name="Salzberg S.L."/>
            <person name="Tang P."/>
            <person name="Chiu C.-H."/>
            <person name="Lee Y.-S."/>
            <person name="Embley T.M."/>
            <person name="Coombs G.H."/>
            <person name="Mottram J.C."/>
            <person name="Tachezy J."/>
            <person name="Fraser-Liggett C.M."/>
            <person name="Johnson P.J."/>
        </authorList>
    </citation>
    <scope>NUCLEOTIDE SEQUENCE [LARGE SCALE GENOMIC DNA]</scope>
    <source>
        <strain evidence="1">G3</strain>
    </source>
</reference>
<evidence type="ECO:0000313" key="2">
    <source>
        <dbReference type="Proteomes" id="UP000001542"/>
    </source>
</evidence>
<dbReference type="VEuPathDB" id="TrichDB:TVAGG3_0202260"/>
<dbReference type="InParanoid" id="A2DWI7"/>
<dbReference type="InterPro" id="IPR026906">
    <property type="entry name" value="LRR_5"/>
</dbReference>
<dbReference type="PANTHER" id="PTHR45661">
    <property type="entry name" value="SURFACE ANTIGEN"/>
    <property type="match status" value="1"/>
</dbReference>
<dbReference type="Proteomes" id="UP000001542">
    <property type="component" value="Unassembled WGS sequence"/>
</dbReference>
<name>A2DWI7_TRIV3</name>
<dbReference type="InterPro" id="IPR053139">
    <property type="entry name" value="Surface_bspA-like"/>
</dbReference>
<evidence type="ECO:0000313" key="1">
    <source>
        <dbReference type="EMBL" id="EAY15172.1"/>
    </source>
</evidence>
<sequence>MIYLLLAIQNMTISLEGELTDISPGWVSVQLPENISAIKTSFVPLNSTLRSFDFGRSSITELPNKCFFRFVNLRNVNLEFCDNLKEIPMLCFHGCSNLSSIVIPKNVRSIYENAFTNCINLKSVTFAQRTAPLHILKYAFSNIGLDSIDLPPTTKTLLPESFNNCHNLSAVNVISSSFRSIDGIIYNYKLRVLIFYPSGIKEKTFTIPDSVKEISGYAFSGNRYLEKVIFNKNIEQIKFNAFSLCFNLQSADFPEGLRFIENMAFASCSKLRSVIFRSSCQIDNFAFEKCKSLSSITFMEVNSNIQKNSFHICNITSITAPPSMVSILEDIGFNKTIINPPQVRVQIRIIENSEIEGWVAQ</sequence>
<gene>
    <name evidence="1" type="ORF">TVAG_201660</name>
</gene>
<dbReference type="InterPro" id="IPR032675">
    <property type="entry name" value="LRR_dom_sf"/>
</dbReference>
<dbReference type="STRING" id="5722.A2DWI7"/>
<dbReference type="RefSeq" id="XP_001327395.1">
    <property type="nucleotide sequence ID" value="XM_001327360.1"/>
</dbReference>
<organism evidence="1 2">
    <name type="scientific">Trichomonas vaginalis (strain ATCC PRA-98 / G3)</name>
    <dbReference type="NCBI Taxonomy" id="412133"/>
    <lineage>
        <taxon>Eukaryota</taxon>
        <taxon>Metamonada</taxon>
        <taxon>Parabasalia</taxon>
        <taxon>Trichomonadida</taxon>
        <taxon>Trichomonadidae</taxon>
        <taxon>Trichomonas</taxon>
    </lineage>
</organism>
<dbReference type="VEuPathDB" id="TrichDB:TVAG_201660"/>
<keyword evidence="2" id="KW-1185">Reference proteome</keyword>
<dbReference type="SUPFAM" id="SSF52058">
    <property type="entry name" value="L domain-like"/>
    <property type="match status" value="1"/>
</dbReference>
<dbReference type="OMA" id="FHICNIT"/>
<dbReference type="AlphaFoldDB" id="A2DWI7"/>
<dbReference type="Gene3D" id="3.80.10.10">
    <property type="entry name" value="Ribonuclease Inhibitor"/>
    <property type="match status" value="2"/>
</dbReference>
<dbReference type="KEGG" id="tva:4773170"/>
<dbReference type="PANTHER" id="PTHR45661:SF3">
    <property type="entry name" value="IG-LIKE DOMAIN-CONTAINING PROTEIN"/>
    <property type="match status" value="1"/>
</dbReference>
<protein>
    <submittedName>
        <fullName evidence="1">Surface antigen BspA-like</fullName>
    </submittedName>
</protein>
<dbReference type="OrthoDB" id="25904at2759"/>
<reference evidence="1" key="1">
    <citation type="submission" date="2006-10" db="EMBL/GenBank/DDBJ databases">
        <authorList>
            <person name="Amadeo P."/>
            <person name="Zhao Q."/>
            <person name="Wortman J."/>
            <person name="Fraser-Liggett C."/>
            <person name="Carlton J."/>
        </authorList>
    </citation>
    <scope>NUCLEOTIDE SEQUENCE</scope>
    <source>
        <strain evidence="1">G3</strain>
    </source>
</reference>
<accession>A2DWI7</accession>
<dbReference type="SMR" id="A2DWI7"/>
<proteinExistence type="predicted"/>
<dbReference type="Pfam" id="PF13306">
    <property type="entry name" value="LRR_5"/>
    <property type="match status" value="2"/>
</dbReference>
<dbReference type="EMBL" id="DS113259">
    <property type="protein sequence ID" value="EAY15172.1"/>
    <property type="molecule type" value="Genomic_DNA"/>
</dbReference>